<proteinExistence type="predicted"/>
<dbReference type="Proteomes" id="UP000183208">
    <property type="component" value="Unassembled WGS sequence"/>
</dbReference>
<name>A0A1M7A417_9BRAD</name>
<dbReference type="AlphaFoldDB" id="A0A1M7A417"/>
<protein>
    <submittedName>
        <fullName evidence="1">Uncharacterized protein</fullName>
    </submittedName>
</protein>
<gene>
    <name evidence="1" type="ORF">SAMN05444171_3883</name>
</gene>
<accession>A0A1M7A417</accession>
<sequence>MRIMAEPLRFVGPRRPRNGPVWRAHDAVASGAHASSHNQKQIRDFCQFLAREWVGNRPHSYAIPSRGKSSAWSRAVDGKWMAVGLADAASKYARSGKGFSENKAELDRLAADLQSAIYRNSSSDVCYISRAIMHWGGVDNKHRQKRTFEWIERNADEISYKLSSAVNLIKDEWAPLDSFDGVDLIMNSTMTKIVSLADPEQKLVIYDGRIGGALGFFVARFAEEREIHQYDLADQLLFARDRETKRSPETKRIHFPVLFGQARDRCHALMVRWASQLIWQVAKECQASPREIEAALFMWGYNVAEKPDK</sequence>
<organism evidence="1 2">
    <name type="scientific">Bradyrhizobium lablabi</name>
    <dbReference type="NCBI Taxonomy" id="722472"/>
    <lineage>
        <taxon>Bacteria</taxon>
        <taxon>Pseudomonadati</taxon>
        <taxon>Pseudomonadota</taxon>
        <taxon>Alphaproteobacteria</taxon>
        <taxon>Hyphomicrobiales</taxon>
        <taxon>Nitrobacteraceae</taxon>
        <taxon>Bradyrhizobium</taxon>
    </lineage>
</organism>
<dbReference type="EMBL" id="FNTI01000001">
    <property type="protein sequence ID" value="SED35296.1"/>
    <property type="molecule type" value="Genomic_DNA"/>
</dbReference>
<reference evidence="1 2" key="1">
    <citation type="submission" date="2016-10" db="EMBL/GenBank/DDBJ databases">
        <authorList>
            <person name="de Groot N.N."/>
        </authorList>
    </citation>
    <scope>NUCLEOTIDE SEQUENCE [LARGE SCALE GENOMIC DNA]</scope>
    <source>
        <strain evidence="1 2">GAS522</strain>
    </source>
</reference>
<evidence type="ECO:0000313" key="2">
    <source>
        <dbReference type="Proteomes" id="UP000183208"/>
    </source>
</evidence>
<evidence type="ECO:0000313" key="1">
    <source>
        <dbReference type="EMBL" id="SED35296.1"/>
    </source>
</evidence>